<keyword evidence="3" id="KW-0418">Kinase</keyword>
<keyword evidence="2" id="KW-1133">Transmembrane helix</keyword>
<reference evidence="3 4" key="1">
    <citation type="journal article" date="2015" name="Proc. Natl. Acad. Sci. U.S.A.">
        <title>The resurrection genome of Boea hygrometrica: A blueprint for survival of dehydration.</title>
        <authorList>
            <person name="Xiao L."/>
            <person name="Yang G."/>
            <person name="Zhang L."/>
            <person name="Yang X."/>
            <person name="Zhao S."/>
            <person name="Ji Z."/>
            <person name="Zhou Q."/>
            <person name="Hu M."/>
            <person name="Wang Y."/>
            <person name="Chen M."/>
            <person name="Xu Y."/>
            <person name="Jin H."/>
            <person name="Xiao X."/>
            <person name="Hu G."/>
            <person name="Bao F."/>
            <person name="Hu Y."/>
            <person name="Wan P."/>
            <person name="Li L."/>
            <person name="Deng X."/>
            <person name="Kuang T."/>
            <person name="Xiang C."/>
            <person name="Zhu J.K."/>
            <person name="Oliver M.J."/>
            <person name="He Y."/>
        </authorList>
    </citation>
    <scope>NUCLEOTIDE SEQUENCE [LARGE SCALE GENOMIC DNA]</scope>
    <source>
        <strain evidence="4">cv. XS01</strain>
    </source>
</reference>
<keyword evidence="4" id="KW-1185">Reference proteome</keyword>
<keyword evidence="2" id="KW-0812">Transmembrane</keyword>
<feature type="compositionally biased region" description="Basic and acidic residues" evidence="1">
    <location>
        <begin position="52"/>
        <end position="61"/>
    </location>
</feature>
<dbReference type="AlphaFoldDB" id="A0A2Z7C9P3"/>
<keyword evidence="2" id="KW-0472">Membrane</keyword>
<name>A0A2Z7C9P3_9LAMI</name>
<dbReference type="Proteomes" id="UP000250235">
    <property type="component" value="Unassembled WGS sequence"/>
</dbReference>
<proteinExistence type="predicted"/>
<feature type="compositionally biased region" description="Basic residues" evidence="1">
    <location>
        <begin position="83"/>
        <end position="96"/>
    </location>
</feature>
<feature type="region of interest" description="Disordered" evidence="1">
    <location>
        <begin position="44"/>
        <end position="108"/>
    </location>
</feature>
<organism evidence="3 4">
    <name type="scientific">Dorcoceras hygrometricum</name>
    <dbReference type="NCBI Taxonomy" id="472368"/>
    <lineage>
        <taxon>Eukaryota</taxon>
        <taxon>Viridiplantae</taxon>
        <taxon>Streptophyta</taxon>
        <taxon>Embryophyta</taxon>
        <taxon>Tracheophyta</taxon>
        <taxon>Spermatophyta</taxon>
        <taxon>Magnoliopsida</taxon>
        <taxon>eudicotyledons</taxon>
        <taxon>Gunneridae</taxon>
        <taxon>Pentapetalae</taxon>
        <taxon>asterids</taxon>
        <taxon>lamiids</taxon>
        <taxon>Lamiales</taxon>
        <taxon>Gesneriaceae</taxon>
        <taxon>Didymocarpoideae</taxon>
        <taxon>Trichosporeae</taxon>
        <taxon>Loxocarpinae</taxon>
        <taxon>Dorcoceras</taxon>
    </lineage>
</organism>
<evidence type="ECO:0000313" key="3">
    <source>
        <dbReference type="EMBL" id="KZV43307.1"/>
    </source>
</evidence>
<gene>
    <name evidence="3" type="ORF">F511_30607</name>
</gene>
<sequence>MLTQKLKRNNCRICSTKPAIHERAEPTGFLNSLLLAFQTGINGKSKSQGVQRHQERQKQRLESTGNGDRIRRSSDQKAIARNTPKRHHSNLSKRRRSDTPADNSSRNHNDQKLFLSVLGFDPMSLWGLVVFLVVLFSGKPGFTAGRGFSPAGGAPGGG</sequence>
<keyword evidence="3" id="KW-0670">Pyruvate</keyword>
<feature type="transmembrane region" description="Helical" evidence="2">
    <location>
        <begin position="113"/>
        <end position="136"/>
    </location>
</feature>
<keyword evidence="3" id="KW-0808">Transferase</keyword>
<accession>A0A2Z7C9P3</accession>
<dbReference type="EMBL" id="KQ998139">
    <property type="protein sequence ID" value="KZV43307.1"/>
    <property type="molecule type" value="Genomic_DNA"/>
</dbReference>
<dbReference type="GO" id="GO:0016301">
    <property type="term" value="F:kinase activity"/>
    <property type="evidence" value="ECO:0007669"/>
    <property type="project" value="UniProtKB-KW"/>
</dbReference>
<evidence type="ECO:0000256" key="1">
    <source>
        <dbReference type="SAM" id="MobiDB-lite"/>
    </source>
</evidence>
<evidence type="ECO:0000256" key="2">
    <source>
        <dbReference type="SAM" id="Phobius"/>
    </source>
</evidence>
<evidence type="ECO:0000313" key="4">
    <source>
        <dbReference type="Proteomes" id="UP000250235"/>
    </source>
</evidence>
<protein>
    <submittedName>
        <fullName evidence="3">Phosphoenolpyruvate carboxykinase</fullName>
    </submittedName>
</protein>